<keyword evidence="3" id="KW-1003">Cell membrane</keyword>
<dbReference type="RefSeq" id="WP_163796492.1">
    <property type="nucleotide sequence ID" value="NZ_AP022588.1"/>
</dbReference>
<evidence type="ECO:0000256" key="4">
    <source>
        <dbReference type="ARBA" id="ARBA00022692"/>
    </source>
</evidence>
<sequence>MTARLTLALLVVIPAAMGYPWHTPTERWVLGVAIAVVLIVLAWWRGQFLTTMIRRRLAVARRNRGAGASTPSDDVTVLLSMAGRSDATLPLDVIAGYVERYGVRCASVRVTTLDLGDTRRTWVALTVAAVDNLAALRARSPELPLFETAEIVGRRLADHLRELGVEAVIVDDVEGPLVESARETWHGLRDDAGFVSAYRIPVDDTLPERLEQVWAHAGEATWTALEFSGSAARPSAVAVAAIRTDDVQKGSPVPGLVPQSGRHRPLLSALGSDTGEALGLDPAPLRADVLDRLHWPMGSAEVAGGAHARL</sequence>
<protein>
    <submittedName>
        <fullName evidence="9">ESX-3 secretion system protein EccE3</fullName>
    </submittedName>
</protein>
<evidence type="ECO:0000313" key="9">
    <source>
        <dbReference type="EMBL" id="BBY27631.1"/>
    </source>
</evidence>
<dbReference type="EMBL" id="AP022588">
    <property type="protein sequence ID" value="BBY27631.1"/>
    <property type="molecule type" value="Genomic_DNA"/>
</dbReference>
<evidence type="ECO:0000259" key="8">
    <source>
        <dbReference type="Pfam" id="PF11203"/>
    </source>
</evidence>
<accession>A0A7I7QMS6</accession>
<dbReference type="Pfam" id="PF11203">
    <property type="entry name" value="EccE"/>
    <property type="match status" value="1"/>
</dbReference>
<dbReference type="AlphaFoldDB" id="A0A7I7QMS6"/>
<evidence type="ECO:0000256" key="3">
    <source>
        <dbReference type="ARBA" id="ARBA00022475"/>
    </source>
</evidence>
<evidence type="ECO:0000256" key="1">
    <source>
        <dbReference type="ARBA" id="ARBA00004236"/>
    </source>
</evidence>
<proteinExistence type="inferred from homology"/>
<keyword evidence="5 7" id="KW-1133">Transmembrane helix</keyword>
<dbReference type="NCBIfam" id="TIGR03923">
    <property type="entry name" value="T7SS_EccE"/>
    <property type="match status" value="1"/>
</dbReference>
<dbReference type="InterPro" id="IPR050051">
    <property type="entry name" value="EccE_dom"/>
</dbReference>
<dbReference type="InterPro" id="IPR021368">
    <property type="entry name" value="T7SS_EccE"/>
</dbReference>
<evidence type="ECO:0000256" key="2">
    <source>
        <dbReference type="ARBA" id="ARBA00007759"/>
    </source>
</evidence>
<name>A0A7I7QMS6_9MYCO</name>
<keyword evidence="4 7" id="KW-0812">Transmembrane</keyword>
<evidence type="ECO:0000256" key="6">
    <source>
        <dbReference type="ARBA" id="ARBA00023136"/>
    </source>
</evidence>
<evidence type="ECO:0000256" key="5">
    <source>
        <dbReference type="ARBA" id="ARBA00022989"/>
    </source>
</evidence>
<feature type="transmembrane region" description="Helical" evidence="7">
    <location>
        <begin position="28"/>
        <end position="46"/>
    </location>
</feature>
<gene>
    <name evidence="9" type="primary">eccE3</name>
    <name evidence="9" type="ORF">MSEDJ_17270</name>
</gene>
<comment type="subcellular location">
    <subcellularLocation>
        <location evidence="1">Cell membrane</location>
    </subcellularLocation>
</comment>
<keyword evidence="6 7" id="KW-0472">Membrane</keyword>
<evidence type="ECO:0000313" key="10">
    <source>
        <dbReference type="Proteomes" id="UP000467193"/>
    </source>
</evidence>
<reference evidence="9 10" key="1">
    <citation type="journal article" date="2019" name="Emerg. Microbes Infect.">
        <title>Comprehensive subspecies identification of 175 nontuberculous mycobacteria species based on 7547 genomic profiles.</title>
        <authorList>
            <person name="Matsumoto Y."/>
            <person name="Kinjo T."/>
            <person name="Motooka D."/>
            <person name="Nabeya D."/>
            <person name="Jung N."/>
            <person name="Uechi K."/>
            <person name="Horii T."/>
            <person name="Iida T."/>
            <person name="Fujita J."/>
            <person name="Nakamura S."/>
        </authorList>
    </citation>
    <scope>NUCLEOTIDE SEQUENCE [LARGE SCALE GENOMIC DNA]</scope>
    <source>
        <strain evidence="9 10">JCM 17899</strain>
    </source>
</reference>
<keyword evidence="10" id="KW-1185">Reference proteome</keyword>
<comment type="similarity">
    <text evidence="2">Belongs to the EccE family.</text>
</comment>
<dbReference type="KEGG" id="msei:MSEDJ_17270"/>
<dbReference type="GO" id="GO:0005886">
    <property type="term" value="C:plasma membrane"/>
    <property type="evidence" value="ECO:0007669"/>
    <property type="project" value="UniProtKB-SubCell"/>
</dbReference>
<feature type="domain" description="Type VII secretion system protein EccE" evidence="8">
    <location>
        <begin position="118"/>
        <end position="199"/>
    </location>
</feature>
<organism evidence="9 10">
    <name type="scientific">Mycolicibacterium sediminis</name>
    <dbReference type="NCBI Taxonomy" id="1286180"/>
    <lineage>
        <taxon>Bacteria</taxon>
        <taxon>Bacillati</taxon>
        <taxon>Actinomycetota</taxon>
        <taxon>Actinomycetes</taxon>
        <taxon>Mycobacteriales</taxon>
        <taxon>Mycobacteriaceae</taxon>
        <taxon>Mycolicibacterium</taxon>
    </lineage>
</organism>
<evidence type="ECO:0000256" key="7">
    <source>
        <dbReference type="SAM" id="Phobius"/>
    </source>
</evidence>
<dbReference type="Proteomes" id="UP000467193">
    <property type="component" value="Chromosome"/>
</dbReference>